<feature type="compositionally biased region" description="Low complexity" evidence="1">
    <location>
        <begin position="77"/>
        <end position="90"/>
    </location>
</feature>
<feature type="region of interest" description="Disordered" evidence="1">
    <location>
        <begin position="540"/>
        <end position="571"/>
    </location>
</feature>
<dbReference type="EMBL" id="GBRH01273922">
    <property type="protein sequence ID" value="JAD23973.1"/>
    <property type="molecule type" value="Transcribed_RNA"/>
</dbReference>
<proteinExistence type="predicted"/>
<evidence type="ECO:0000313" key="2">
    <source>
        <dbReference type="EMBL" id="JAD23973.1"/>
    </source>
</evidence>
<feature type="region of interest" description="Disordered" evidence="1">
    <location>
        <begin position="1"/>
        <end position="109"/>
    </location>
</feature>
<accession>A0A0A8YEC8</accession>
<dbReference type="GO" id="GO:0005096">
    <property type="term" value="F:GTPase activator activity"/>
    <property type="evidence" value="ECO:0007669"/>
    <property type="project" value="InterPro"/>
</dbReference>
<dbReference type="PANTHER" id="PTHR46085:SF17">
    <property type="entry name" value="OS01G0813900 PROTEIN"/>
    <property type="match status" value="1"/>
</dbReference>
<dbReference type="AlphaFoldDB" id="A0A0A8YEC8"/>
<organism evidence="2">
    <name type="scientific">Arundo donax</name>
    <name type="common">Giant reed</name>
    <name type="synonym">Donax arundinaceus</name>
    <dbReference type="NCBI Taxonomy" id="35708"/>
    <lineage>
        <taxon>Eukaryota</taxon>
        <taxon>Viridiplantae</taxon>
        <taxon>Streptophyta</taxon>
        <taxon>Embryophyta</taxon>
        <taxon>Tracheophyta</taxon>
        <taxon>Spermatophyta</taxon>
        <taxon>Magnoliopsida</taxon>
        <taxon>Liliopsida</taxon>
        <taxon>Poales</taxon>
        <taxon>Poaceae</taxon>
        <taxon>PACMAD clade</taxon>
        <taxon>Arundinoideae</taxon>
        <taxon>Arundineae</taxon>
        <taxon>Arundo</taxon>
    </lineage>
</organism>
<feature type="region of interest" description="Disordered" evidence="1">
    <location>
        <begin position="360"/>
        <end position="379"/>
    </location>
</feature>
<reference evidence="2" key="2">
    <citation type="journal article" date="2015" name="Data Brief">
        <title>Shoot transcriptome of the giant reed, Arundo donax.</title>
        <authorList>
            <person name="Barrero R.A."/>
            <person name="Guerrero F.D."/>
            <person name="Moolhuijzen P."/>
            <person name="Goolsby J.A."/>
            <person name="Tidwell J."/>
            <person name="Bellgard S.E."/>
            <person name="Bellgard M.I."/>
        </authorList>
    </citation>
    <scope>NUCLEOTIDE SEQUENCE</scope>
    <source>
        <tissue evidence="2">Shoot tissue taken approximately 20 cm above the soil surface</tissue>
    </source>
</reference>
<reference evidence="2" key="1">
    <citation type="submission" date="2014-09" db="EMBL/GenBank/DDBJ databases">
        <authorList>
            <person name="Magalhaes I.L.F."/>
            <person name="Oliveira U."/>
            <person name="Santos F.R."/>
            <person name="Vidigal T.H.D.A."/>
            <person name="Brescovit A.D."/>
            <person name="Santos A.J."/>
        </authorList>
    </citation>
    <scope>NUCLEOTIDE SEQUENCE</scope>
    <source>
        <tissue evidence="2">Shoot tissue taken approximately 20 cm above the soil surface</tissue>
    </source>
</reference>
<feature type="compositionally biased region" description="Low complexity" evidence="1">
    <location>
        <begin position="32"/>
        <end position="41"/>
    </location>
</feature>
<dbReference type="PANTHER" id="PTHR46085">
    <property type="entry name" value="ARFGAP/RECO-RELATED"/>
    <property type="match status" value="1"/>
</dbReference>
<feature type="compositionally biased region" description="Low complexity" evidence="1">
    <location>
        <begin position="10"/>
        <end position="22"/>
    </location>
</feature>
<dbReference type="InterPro" id="IPR044820">
    <property type="entry name" value="AGD14-like"/>
</dbReference>
<name>A0A0A8YEC8_ARUDO</name>
<sequence length="571" mass="60437">MNEDRFANESSGSRFSDFSASSTGDFRNDVLSPSSQSSPSVHHSRNVSAENPQSQKYPNAASQVDFNGVRHSQRTASSGSFGSFDGSSVSNKSVESGCPPDAPTEKPVHPALNHQTVASPVAHSTQSYALRANKSSMNSSDHNLIYQKPADLGGQTAPTGVPVHGGAHIQAVVPSPVPAQPTTFTTLDLFDQSTVQQPVASAAPIDLFAGFNEQSSVPQKTVDLGSHSDVAKEPAHSVVQKAAAPSFVPAEALTTSHPFHQDIFSLSILQEPATSTPPLPIDLFAGFDQQQPHMSSVQQIPSAAPLPANEGWAFFDAHHHGSLMSVSNVQAQVPTAFPPTDGVTKAFPPTDGVTKGIDQSLLPTSPPSALGPQSSPAMMDNWNLNAEEVKISAPKENSQSTSNDLFAFDAISQVAPHQFTIPGAPYFGSRTPQDLATGEPERSTPGDMFSGFNVSPGDMAGPPFPAPLQLHLDDMVSHPGKSTNPFDMAFESDVDSNNMFMDLTSLQETLPDPHAPTDYSGSFTEPWVSQNTTLPYIPSGPQGGLSFMAGQGTHMLNSTHHGSFPPRNPFE</sequence>
<evidence type="ECO:0000256" key="1">
    <source>
        <dbReference type="SAM" id="MobiDB-lite"/>
    </source>
</evidence>
<feature type="compositionally biased region" description="Polar residues" evidence="1">
    <location>
        <begin position="46"/>
        <end position="65"/>
    </location>
</feature>
<evidence type="ECO:0008006" key="3">
    <source>
        <dbReference type="Google" id="ProtNLM"/>
    </source>
</evidence>
<protein>
    <recommendedName>
        <fullName evidence="3">ADP-ribosylation factor GTPase-activating protein AGD14</fullName>
    </recommendedName>
</protein>